<reference evidence="1 2" key="2">
    <citation type="journal article" date="2017" name="PLoS ONE">
        <title>Genomic and phenotypic characterisation of fluoroquinolone resistance mechanisms in Enterobacteriaceae in Durban, South Africa.</title>
        <authorList>
            <person name="Osei Sekyere J."/>
            <person name="Amoako D.G."/>
        </authorList>
    </citation>
    <scope>NUCLEOTIDE SEQUENCE [LARGE SCALE GENOMIC DNA]</scope>
    <source>
        <strain evidence="1 2">ST62:944112508</strain>
    </source>
</reference>
<evidence type="ECO:0000313" key="2">
    <source>
        <dbReference type="Proteomes" id="UP000050520"/>
    </source>
</evidence>
<proteinExistence type="predicted"/>
<dbReference type="AlphaFoldDB" id="A0AA40NH85"/>
<dbReference type="InterPro" id="IPR037053">
    <property type="entry name" value="Phage_tail_collar_dom_sf"/>
</dbReference>
<sequence>MPNEIYPDMKMEFIPYIGQSFDPVKYPLLATLHPNLHLPVDMRANVVRGWDWGRGVDAGRVLMSEQNDAMQRITGELTDMGSGDSLQATGAFTITPKPSQHWYAAAAVSSAYLYYRAIGFDNASVVRTANENRMKNAAWNMIVRAK</sequence>
<name>A0AA40NH85_CITFR</name>
<evidence type="ECO:0000313" key="1">
    <source>
        <dbReference type="EMBL" id="KPR53287.1"/>
    </source>
</evidence>
<gene>
    <name evidence="1" type="ORF">AN672_20445</name>
</gene>
<comment type="caution">
    <text evidence="1">The sequence shown here is derived from an EMBL/GenBank/DDBJ whole genome shotgun (WGS) entry which is preliminary data.</text>
</comment>
<dbReference type="SUPFAM" id="SSF88874">
    <property type="entry name" value="Receptor-binding domain of short tail fibre protein gp12"/>
    <property type="match status" value="1"/>
</dbReference>
<protein>
    <submittedName>
        <fullName evidence="1">Uncharacterized protein</fullName>
    </submittedName>
</protein>
<dbReference type="Proteomes" id="UP000050520">
    <property type="component" value="Unassembled WGS sequence"/>
</dbReference>
<dbReference type="Gene3D" id="3.90.1340.10">
    <property type="entry name" value="Phage tail collar domain"/>
    <property type="match status" value="1"/>
</dbReference>
<organism evidence="1 2">
    <name type="scientific">Citrobacter freundii</name>
    <dbReference type="NCBI Taxonomy" id="546"/>
    <lineage>
        <taxon>Bacteria</taxon>
        <taxon>Pseudomonadati</taxon>
        <taxon>Pseudomonadota</taxon>
        <taxon>Gammaproteobacteria</taxon>
        <taxon>Enterobacterales</taxon>
        <taxon>Enterobacteriaceae</taxon>
        <taxon>Citrobacter</taxon>
        <taxon>Citrobacter freundii complex</taxon>
    </lineage>
</organism>
<reference evidence="2" key="1">
    <citation type="submission" date="2015-09" db="EMBL/GenBank/DDBJ databases">
        <title>Prevalence of NDMs in South Africa.</title>
        <authorList>
            <person name="Osei Sekyere J."/>
            <person name="Govinden U."/>
            <person name="Essack S."/>
            <person name="Haldorsen B."/>
            <person name="Samuelsen O."/>
            <person name="Aasnaes B."/>
            <person name="Sundsfjord A."/>
        </authorList>
    </citation>
    <scope>NUCLEOTIDE SEQUENCE [LARGE SCALE GENOMIC DNA]</scope>
    <source>
        <strain evidence="2">ST62:944112508</strain>
    </source>
</reference>
<dbReference type="EMBL" id="LJEB01000099">
    <property type="protein sequence ID" value="KPR53287.1"/>
    <property type="molecule type" value="Genomic_DNA"/>
</dbReference>
<accession>A0AA40NH85</accession>